<comment type="caution">
    <text evidence="1">The sequence shown here is derived from an EMBL/GenBank/DDBJ whole genome shotgun (WGS) entry which is preliminary data.</text>
</comment>
<dbReference type="PATRIC" id="fig|1359.32.peg.1278"/>
<reference evidence="1 2" key="1">
    <citation type="submission" date="2015-08" db="EMBL/GenBank/DDBJ databases">
        <title>Draft Genome Sequences of 11 Lactococcus lactis subspecies cremoris strains.</title>
        <authorList>
            <person name="Wels M."/>
            <person name="Backus L."/>
            <person name="Boekhorst J."/>
            <person name="Dijkstra A."/>
            <person name="Beerthuizen M."/>
            <person name="Siezen R."/>
            <person name="Bachmann H."/>
            <person name="Van Hijum S."/>
        </authorList>
    </citation>
    <scope>NUCLEOTIDE SEQUENCE [LARGE SCALE GENOMIC DNA]</scope>
    <source>
        <strain evidence="1 2">KW10</strain>
    </source>
</reference>
<dbReference type="AlphaFoldDB" id="A0A161W549"/>
<gene>
    <name evidence="1" type="ORF">AB996_0125</name>
</gene>
<dbReference type="EMBL" id="LIYF01000003">
    <property type="protein sequence ID" value="KZK08517.1"/>
    <property type="molecule type" value="Genomic_DNA"/>
</dbReference>
<protein>
    <submittedName>
        <fullName evidence="1">GftB: Glycosyl transferase family 8</fullName>
    </submittedName>
</protein>
<dbReference type="Proteomes" id="UP000076519">
    <property type="component" value="Unassembled WGS sequence"/>
</dbReference>
<organism evidence="1 2">
    <name type="scientific">Lactococcus lactis subsp. cremoris</name>
    <name type="common">Streptococcus cremoris</name>
    <dbReference type="NCBI Taxonomy" id="1359"/>
    <lineage>
        <taxon>Bacteria</taxon>
        <taxon>Bacillati</taxon>
        <taxon>Bacillota</taxon>
        <taxon>Bacilli</taxon>
        <taxon>Lactobacillales</taxon>
        <taxon>Streptococcaceae</taxon>
        <taxon>Lactococcus</taxon>
    </lineage>
</organism>
<dbReference type="GO" id="GO:0016740">
    <property type="term" value="F:transferase activity"/>
    <property type="evidence" value="ECO:0007669"/>
    <property type="project" value="UniProtKB-KW"/>
</dbReference>
<accession>A0A161W549</accession>
<keyword evidence="1" id="KW-0808">Transferase</keyword>
<evidence type="ECO:0000313" key="2">
    <source>
        <dbReference type="Proteomes" id="UP000076519"/>
    </source>
</evidence>
<name>A0A161W549_LACLC</name>
<proteinExistence type="predicted"/>
<sequence length="441" mass="51451">MKVSIFDQYNENTKKLLQSLITAGITRKNLFVHYDGELPVGAMSPFTFFTNCHEKVERQDGLFFDQVAVPDWYDIRHSDGESASIEYLKKAVGKINYRKKGYRLVDTVDWFSQENSKVVVKKDRYNLAGHHYASTYFSTVGPYRTEYYDVDGRAVIIEDLTHRTIRLHRNSMIHHFENLTQFFLYFLKVAQIKVSESYINSLSFPLFISRALNMGNKTTLFWQENLGKDVPGNMKNELEKAEALNQIIFMKENQLIHVKKDFPTTKVKLNYLSNIGEFTRENHFRKSAFILTNSDNIHGLQDILQNLPELNITVAAYTNMSTKLLHMEEEFNNIKLIPSINEERLNVELEKADIYLDINHGIKVGDILKRAYQQQMIIFSNKEVAQQGENSLIFEDTREICNHLSYILSDRTNWQKLLTKMVEKNGQLSTIHEYKTILNLQ</sequence>
<dbReference type="RefSeq" id="WP_063281014.1">
    <property type="nucleotide sequence ID" value="NZ_LIYF01000003.1"/>
</dbReference>
<evidence type="ECO:0000313" key="1">
    <source>
        <dbReference type="EMBL" id="KZK08517.1"/>
    </source>
</evidence>